<dbReference type="Gene3D" id="3.40.930.10">
    <property type="entry name" value="Mannitol-specific EII, Chain A"/>
    <property type="match status" value="1"/>
</dbReference>
<dbReference type="InterPro" id="IPR051541">
    <property type="entry name" value="PTS_SugarTrans_NitroReg"/>
</dbReference>
<evidence type="ECO:0000313" key="2">
    <source>
        <dbReference type="EMBL" id="MDQ0505847.1"/>
    </source>
</evidence>
<feature type="domain" description="PTS EIIA type-2" evidence="1">
    <location>
        <begin position="5"/>
        <end position="148"/>
    </location>
</feature>
<dbReference type="PANTHER" id="PTHR47738:SF1">
    <property type="entry name" value="NITROGEN REGULATORY PROTEIN"/>
    <property type="match status" value="1"/>
</dbReference>
<dbReference type="RefSeq" id="WP_237347034.1">
    <property type="nucleotide sequence ID" value="NZ_JABWGX010000027.1"/>
</dbReference>
<comment type="caution">
    <text evidence="2">The sequence shown here is derived from an EMBL/GenBank/DDBJ whole genome shotgun (WGS) entry which is preliminary data.</text>
</comment>
<accession>A0ABU0LFK1</accession>
<evidence type="ECO:0000313" key="3">
    <source>
        <dbReference type="Proteomes" id="UP001241747"/>
    </source>
</evidence>
<keyword evidence="3" id="KW-1185">Reference proteome</keyword>
<evidence type="ECO:0000259" key="1">
    <source>
        <dbReference type="PROSITE" id="PS51094"/>
    </source>
</evidence>
<dbReference type="PROSITE" id="PS51094">
    <property type="entry name" value="PTS_EIIA_TYPE_2"/>
    <property type="match status" value="1"/>
</dbReference>
<protein>
    <submittedName>
        <fullName evidence="2">PTS system nitrogen regulatory IIA component</fullName>
    </submittedName>
</protein>
<dbReference type="Pfam" id="PF00359">
    <property type="entry name" value="PTS_EIIA_2"/>
    <property type="match status" value="1"/>
</dbReference>
<gene>
    <name evidence="2" type="ORF">QOZ94_002647</name>
</gene>
<name>A0ABU0LFK1_XANAG</name>
<dbReference type="PROSITE" id="PS00372">
    <property type="entry name" value="PTS_EIIA_TYPE_2_HIS"/>
    <property type="match status" value="1"/>
</dbReference>
<organism evidence="2 3">
    <name type="scientific">Xanthobacter agilis</name>
    <dbReference type="NCBI Taxonomy" id="47492"/>
    <lineage>
        <taxon>Bacteria</taxon>
        <taxon>Pseudomonadati</taxon>
        <taxon>Pseudomonadota</taxon>
        <taxon>Alphaproteobacteria</taxon>
        <taxon>Hyphomicrobiales</taxon>
        <taxon>Xanthobacteraceae</taxon>
        <taxon>Xanthobacter</taxon>
    </lineage>
</organism>
<reference evidence="2 3" key="1">
    <citation type="submission" date="2023-07" db="EMBL/GenBank/DDBJ databases">
        <title>Genomic Encyclopedia of Type Strains, Phase IV (KMG-IV): sequencing the most valuable type-strain genomes for metagenomic binning, comparative biology and taxonomic classification.</title>
        <authorList>
            <person name="Goeker M."/>
        </authorList>
    </citation>
    <scope>NUCLEOTIDE SEQUENCE [LARGE SCALE GENOMIC DNA]</scope>
    <source>
        <strain evidence="2 3">DSM 3770</strain>
    </source>
</reference>
<sequence>MQISDFLQPENVFIDLPSSSKVQVLRRLSDAAGRQLGLDANVIFDALHARERLGSTGIGGGLAIPHARIRDLKQPFGMLARLAGDVAFDAIDDIPVNIVFVLLIPDDSTKAHLNVLACIARGLRSLGVLEAIRGAKDARHIFEALAEKPAA</sequence>
<dbReference type="CDD" id="cd00211">
    <property type="entry name" value="PTS_IIA_fru"/>
    <property type="match status" value="1"/>
</dbReference>
<proteinExistence type="predicted"/>
<dbReference type="EMBL" id="JAUSVY010000005">
    <property type="protein sequence ID" value="MDQ0505847.1"/>
    <property type="molecule type" value="Genomic_DNA"/>
</dbReference>
<dbReference type="InterPro" id="IPR016152">
    <property type="entry name" value="PTrfase/Anion_transptr"/>
</dbReference>
<dbReference type="SUPFAM" id="SSF55804">
    <property type="entry name" value="Phoshotransferase/anion transport protein"/>
    <property type="match status" value="1"/>
</dbReference>
<dbReference type="InterPro" id="IPR002178">
    <property type="entry name" value="PTS_EIIA_type-2_dom"/>
</dbReference>
<dbReference type="PANTHER" id="PTHR47738">
    <property type="entry name" value="PTS SYSTEM FRUCTOSE-LIKE EIIA COMPONENT-RELATED"/>
    <property type="match status" value="1"/>
</dbReference>
<dbReference type="Proteomes" id="UP001241747">
    <property type="component" value="Unassembled WGS sequence"/>
</dbReference>